<evidence type="ECO:0000313" key="2">
    <source>
        <dbReference type="EMBL" id="QKW93663.1"/>
    </source>
</evidence>
<gene>
    <name evidence="2" type="primary">sora2</name>
</gene>
<evidence type="ECO:0008006" key="3">
    <source>
        <dbReference type="Google" id="ProtNLM"/>
    </source>
</evidence>
<dbReference type="AlphaFoldDB" id="A0A7D5BGZ8"/>
<dbReference type="Pfam" id="PF11154">
    <property type="entry name" value="DUF2934"/>
    <property type="match status" value="1"/>
</dbReference>
<feature type="region of interest" description="Disordered" evidence="1">
    <location>
        <begin position="1"/>
        <end position="71"/>
    </location>
</feature>
<dbReference type="InterPro" id="IPR021327">
    <property type="entry name" value="DUF2934"/>
</dbReference>
<proteinExistence type="predicted"/>
<feature type="compositionally biased region" description="Basic and acidic residues" evidence="1">
    <location>
        <begin position="54"/>
        <end position="71"/>
    </location>
</feature>
<accession>A0A7D5BGZ8</accession>
<sequence length="71" mass="8046">MARMQAKTSHNSPSQQVPEASARNGSHSPRNGPTHEQIARRAYELFLSRGGSHGRHEDDWLQAERELRLGR</sequence>
<dbReference type="EMBL" id="MT520811">
    <property type="protein sequence ID" value="QKW93663.1"/>
    <property type="molecule type" value="Genomic_DNA"/>
</dbReference>
<organism evidence="2">
    <name type="scientific">Vitiosangium cumulatum</name>
    <dbReference type="NCBI Taxonomy" id="1867796"/>
    <lineage>
        <taxon>Bacteria</taxon>
        <taxon>Pseudomonadati</taxon>
        <taxon>Myxococcota</taxon>
        <taxon>Myxococcia</taxon>
        <taxon>Myxococcales</taxon>
        <taxon>Cystobacterineae</taxon>
        <taxon>Archangiaceae</taxon>
        <taxon>Vitiosangium</taxon>
    </lineage>
</organism>
<feature type="compositionally biased region" description="Polar residues" evidence="1">
    <location>
        <begin position="1"/>
        <end position="31"/>
    </location>
</feature>
<evidence type="ECO:0000256" key="1">
    <source>
        <dbReference type="SAM" id="MobiDB-lite"/>
    </source>
</evidence>
<protein>
    <recommendedName>
        <fullName evidence="3">DUF2934 domain-containing protein</fullName>
    </recommendedName>
</protein>
<reference evidence="2" key="1">
    <citation type="journal article" date="2020" name="Molecules">
        <title>2-Hydroxysorangiadenosine: Structure and Biosynthesis of a Myxobacterial Sesquiterpene-Nucleoside.</title>
        <authorList>
            <person name="Okoth D.A."/>
            <person name="Hug J.J."/>
            <person name="Garcia R."/>
            <person name="Sproer C."/>
            <person name="Overmann J."/>
            <person name="Muller R."/>
        </authorList>
    </citation>
    <scope>NUCLEOTIDE SEQUENCE</scope>
    <source>
        <strain evidence="2">MCy10943</strain>
    </source>
</reference>
<name>A0A7D5BGZ8_9BACT</name>